<evidence type="ECO:0000313" key="2">
    <source>
        <dbReference type="EMBL" id="EFE39080.1"/>
    </source>
</evidence>
<protein>
    <submittedName>
        <fullName evidence="2">Uncharacterized protein</fullName>
    </submittedName>
</protein>
<accession>D4DGE7</accession>
<dbReference type="KEGG" id="tve:TRV_06250"/>
<keyword evidence="3" id="KW-1185">Reference proteome</keyword>
<feature type="compositionally biased region" description="Polar residues" evidence="1">
    <location>
        <begin position="16"/>
        <end position="32"/>
    </location>
</feature>
<comment type="caution">
    <text evidence="2">The sequence shown here is derived from an EMBL/GenBank/DDBJ whole genome shotgun (WGS) entry which is preliminary data.</text>
</comment>
<name>D4DGE7_TRIVH</name>
<dbReference type="AlphaFoldDB" id="D4DGE7"/>
<reference evidence="3" key="1">
    <citation type="journal article" date="2011" name="Genome Biol.">
        <title>Comparative and functional genomics provide insights into the pathogenicity of dermatophytic fungi.</title>
        <authorList>
            <person name="Burmester A."/>
            <person name="Shelest E."/>
            <person name="Gloeckner G."/>
            <person name="Heddergott C."/>
            <person name="Schindler S."/>
            <person name="Staib P."/>
            <person name="Heidel A."/>
            <person name="Felder M."/>
            <person name="Petzold A."/>
            <person name="Szafranski K."/>
            <person name="Feuermann M."/>
            <person name="Pedruzzi I."/>
            <person name="Priebe S."/>
            <person name="Groth M."/>
            <person name="Winkler R."/>
            <person name="Li W."/>
            <person name="Kniemeyer O."/>
            <person name="Schroeckh V."/>
            <person name="Hertweck C."/>
            <person name="Hube B."/>
            <person name="White T.C."/>
            <person name="Platzer M."/>
            <person name="Guthke R."/>
            <person name="Heitman J."/>
            <person name="Woestemeyer J."/>
            <person name="Zipfel P.F."/>
            <person name="Monod M."/>
            <person name="Brakhage A.A."/>
        </authorList>
    </citation>
    <scope>NUCLEOTIDE SEQUENCE [LARGE SCALE GENOMIC DNA]</scope>
    <source>
        <strain evidence="3">HKI 0517</strain>
    </source>
</reference>
<organism evidence="2 3">
    <name type="scientific">Trichophyton verrucosum (strain HKI 0517)</name>
    <dbReference type="NCBI Taxonomy" id="663202"/>
    <lineage>
        <taxon>Eukaryota</taxon>
        <taxon>Fungi</taxon>
        <taxon>Dikarya</taxon>
        <taxon>Ascomycota</taxon>
        <taxon>Pezizomycotina</taxon>
        <taxon>Eurotiomycetes</taxon>
        <taxon>Eurotiomycetidae</taxon>
        <taxon>Onygenales</taxon>
        <taxon>Arthrodermataceae</taxon>
        <taxon>Trichophyton</taxon>
    </lineage>
</organism>
<feature type="compositionally biased region" description="Basic residues" evidence="1">
    <location>
        <begin position="1"/>
        <end position="15"/>
    </location>
</feature>
<sequence>MRSEKKKKKKKKKSPSSRLDSLACPSSCSFSPTKRREEKKDF</sequence>
<dbReference type="HOGENOM" id="CLU_3260849_0_0_1"/>
<proteinExistence type="predicted"/>
<gene>
    <name evidence="2" type="ORF">TRV_06250</name>
</gene>
<dbReference type="RefSeq" id="XP_003019725.1">
    <property type="nucleotide sequence ID" value="XM_003019679.1"/>
</dbReference>
<evidence type="ECO:0000313" key="3">
    <source>
        <dbReference type="Proteomes" id="UP000008383"/>
    </source>
</evidence>
<evidence type="ECO:0000256" key="1">
    <source>
        <dbReference type="SAM" id="MobiDB-lite"/>
    </source>
</evidence>
<dbReference type="Proteomes" id="UP000008383">
    <property type="component" value="Unassembled WGS sequence"/>
</dbReference>
<dbReference type="EMBL" id="ACYE01000353">
    <property type="protein sequence ID" value="EFE39080.1"/>
    <property type="molecule type" value="Genomic_DNA"/>
</dbReference>
<dbReference type="GeneID" id="9583623"/>
<feature type="region of interest" description="Disordered" evidence="1">
    <location>
        <begin position="1"/>
        <end position="42"/>
    </location>
</feature>